<dbReference type="RefSeq" id="WP_073287049.1">
    <property type="nucleotide sequence ID" value="NZ_FRAS01000018.1"/>
</dbReference>
<dbReference type="Proteomes" id="UP000183947">
    <property type="component" value="Unassembled WGS sequence"/>
</dbReference>
<accession>A0A1M7CBL0</accession>
<dbReference type="EMBL" id="FRAS01000018">
    <property type="protein sequence ID" value="SHL64601.1"/>
    <property type="molecule type" value="Genomic_DNA"/>
</dbReference>
<keyword evidence="2" id="KW-0472">Membrane</keyword>
<evidence type="ECO:0000256" key="2">
    <source>
        <dbReference type="SAM" id="Phobius"/>
    </source>
</evidence>
<evidence type="ECO:0000313" key="3">
    <source>
        <dbReference type="EMBL" id="SHL64601.1"/>
    </source>
</evidence>
<sequence length="209" mass="24333">MQLPNQRGSYRQQQQPAGSPLAIRTKKHQLDSNMYTRMAMGHVWRKEWWYALIPFALGVLPAAIWPSWWWLAAGLLLALLYVLLRSSQVTAVTQVEQTKPLFERMSYVIDQRQIGLMQNEKEGRGMGVNWEMIGTVKREPDGYVLWFRTQEVPAEITGWRAWIARTFETPMFLHIPFKIFNSPNDQKLFESLLRRKNLLPATEAAADTK</sequence>
<dbReference type="OrthoDB" id="1352552at2"/>
<evidence type="ECO:0000313" key="4">
    <source>
        <dbReference type="Proteomes" id="UP000183947"/>
    </source>
</evidence>
<keyword evidence="2" id="KW-0812">Transmembrane</keyword>
<gene>
    <name evidence="3" type="ORF">SAMN02746009_03118</name>
</gene>
<reference evidence="4" key="1">
    <citation type="submission" date="2016-11" db="EMBL/GenBank/DDBJ databases">
        <authorList>
            <person name="Varghese N."/>
            <person name="Submissions S."/>
        </authorList>
    </citation>
    <scope>NUCLEOTIDE SEQUENCE [LARGE SCALE GENOMIC DNA]</scope>
    <source>
        <strain evidence="4">DSM 18569</strain>
    </source>
</reference>
<feature type="transmembrane region" description="Helical" evidence="2">
    <location>
        <begin position="47"/>
        <end position="62"/>
    </location>
</feature>
<evidence type="ECO:0000256" key="1">
    <source>
        <dbReference type="SAM" id="MobiDB-lite"/>
    </source>
</evidence>
<proteinExistence type="predicted"/>
<dbReference type="STRING" id="1121959.SAMN02746009_03118"/>
<protein>
    <recommendedName>
        <fullName evidence="5">YcxB-like protein</fullName>
    </recommendedName>
</protein>
<organism evidence="3 4">
    <name type="scientific">Hymenobacter psychrotolerans DSM 18569</name>
    <dbReference type="NCBI Taxonomy" id="1121959"/>
    <lineage>
        <taxon>Bacteria</taxon>
        <taxon>Pseudomonadati</taxon>
        <taxon>Bacteroidota</taxon>
        <taxon>Cytophagia</taxon>
        <taxon>Cytophagales</taxon>
        <taxon>Hymenobacteraceae</taxon>
        <taxon>Hymenobacter</taxon>
    </lineage>
</organism>
<keyword evidence="2" id="KW-1133">Transmembrane helix</keyword>
<evidence type="ECO:0008006" key="5">
    <source>
        <dbReference type="Google" id="ProtNLM"/>
    </source>
</evidence>
<feature type="region of interest" description="Disordered" evidence="1">
    <location>
        <begin position="1"/>
        <end position="21"/>
    </location>
</feature>
<keyword evidence="4" id="KW-1185">Reference proteome</keyword>
<name>A0A1M7CBL0_9BACT</name>
<feature type="compositionally biased region" description="Polar residues" evidence="1">
    <location>
        <begin position="1"/>
        <end position="17"/>
    </location>
</feature>
<dbReference type="AlphaFoldDB" id="A0A1M7CBL0"/>